<feature type="region of interest" description="Disordered" evidence="1">
    <location>
        <begin position="157"/>
        <end position="177"/>
    </location>
</feature>
<sequence>MPIQTLDDATFVPATPVDISMINLSLGSLAMDRHDLDSTVDFTASAWDYGHTYDSSPSGDDGAMNDDDAWDCAKTDVDFTLPTEDIDLFGSNFPYAPFGIYDGMGHAPNDAQNEELSYCDAEDNDGFADKFHHQAPTASLSATREIVVIDLTGDSEYSCGVEEPSEESKDGQVKGPAHQEADNTFVVIAGHMYPVHRQGDVELIDLTGGPA</sequence>
<dbReference type="Proteomes" id="UP000824596">
    <property type="component" value="Unassembled WGS sequence"/>
</dbReference>
<gene>
    <name evidence="2" type="ORF">HRG_10075</name>
</gene>
<dbReference type="EMBL" id="JAIZPD010000014">
    <property type="protein sequence ID" value="KAH0959030.1"/>
    <property type="molecule type" value="Genomic_DNA"/>
</dbReference>
<organism evidence="2 3">
    <name type="scientific">Hirsutella rhossiliensis</name>
    <dbReference type="NCBI Taxonomy" id="111463"/>
    <lineage>
        <taxon>Eukaryota</taxon>
        <taxon>Fungi</taxon>
        <taxon>Dikarya</taxon>
        <taxon>Ascomycota</taxon>
        <taxon>Pezizomycotina</taxon>
        <taxon>Sordariomycetes</taxon>
        <taxon>Hypocreomycetidae</taxon>
        <taxon>Hypocreales</taxon>
        <taxon>Ophiocordycipitaceae</taxon>
        <taxon>Hirsutella</taxon>
    </lineage>
</organism>
<dbReference type="AlphaFoldDB" id="A0A9P8SF38"/>
<dbReference type="RefSeq" id="XP_044716543.1">
    <property type="nucleotide sequence ID" value="XM_044868546.1"/>
</dbReference>
<feature type="compositionally biased region" description="Basic and acidic residues" evidence="1">
    <location>
        <begin position="166"/>
        <end position="177"/>
    </location>
</feature>
<comment type="caution">
    <text evidence="2">The sequence shown here is derived from an EMBL/GenBank/DDBJ whole genome shotgun (WGS) entry which is preliminary data.</text>
</comment>
<evidence type="ECO:0000313" key="2">
    <source>
        <dbReference type="EMBL" id="KAH0959030.1"/>
    </source>
</evidence>
<proteinExistence type="predicted"/>
<dbReference type="GeneID" id="68359204"/>
<name>A0A9P8SF38_9HYPO</name>
<evidence type="ECO:0000256" key="1">
    <source>
        <dbReference type="SAM" id="MobiDB-lite"/>
    </source>
</evidence>
<protein>
    <submittedName>
        <fullName evidence="2">Uncharacterized protein</fullName>
    </submittedName>
</protein>
<keyword evidence="3" id="KW-1185">Reference proteome</keyword>
<reference evidence="2" key="1">
    <citation type="submission" date="2021-09" db="EMBL/GenBank/DDBJ databases">
        <title>A high-quality genome of the endoparasitic fungus Hirsutella rhossiliensis with a comparison of Hirsutella genomes reveals transposable elements contributing to genome size variation.</title>
        <authorList>
            <person name="Lin R."/>
            <person name="Jiao Y."/>
            <person name="Sun X."/>
            <person name="Ling J."/>
            <person name="Xie B."/>
            <person name="Cheng X."/>
        </authorList>
    </citation>
    <scope>NUCLEOTIDE SEQUENCE</scope>
    <source>
        <strain evidence="2">HR02</strain>
    </source>
</reference>
<evidence type="ECO:0000313" key="3">
    <source>
        <dbReference type="Proteomes" id="UP000824596"/>
    </source>
</evidence>
<accession>A0A9P8SF38</accession>